<proteinExistence type="predicted"/>
<organism evidence="1 2">
    <name type="scientific">Willisornis vidua</name>
    <name type="common">Xingu scale-backed antbird</name>
    <dbReference type="NCBI Taxonomy" id="1566151"/>
    <lineage>
        <taxon>Eukaryota</taxon>
        <taxon>Metazoa</taxon>
        <taxon>Chordata</taxon>
        <taxon>Craniata</taxon>
        <taxon>Vertebrata</taxon>
        <taxon>Euteleostomi</taxon>
        <taxon>Archelosauria</taxon>
        <taxon>Archosauria</taxon>
        <taxon>Dinosauria</taxon>
        <taxon>Saurischia</taxon>
        <taxon>Theropoda</taxon>
        <taxon>Coelurosauria</taxon>
        <taxon>Aves</taxon>
        <taxon>Neognathae</taxon>
        <taxon>Neoaves</taxon>
        <taxon>Telluraves</taxon>
        <taxon>Australaves</taxon>
        <taxon>Passeriformes</taxon>
        <taxon>Thamnophilidae</taxon>
        <taxon>Willisornis</taxon>
    </lineage>
</organism>
<keyword evidence="2" id="KW-1185">Reference proteome</keyword>
<evidence type="ECO:0000313" key="2">
    <source>
        <dbReference type="Proteomes" id="UP001145742"/>
    </source>
</evidence>
<reference evidence="1" key="1">
    <citation type="submission" date="2019-10" db="EMBL/GenBank/DDBJ databases">
        <authorList>
            <person name="Soares A.E.R."/>
            <person name="Aleixo A."/>
            <person name="Schneider P."/>
            <person name="Miyaki C.Y."/>
            <person name="Schneider M.P."/>
            <person name="Mello C."/>
            <person name="Vasconcelos A.T.R."/>
        </authorList>
    </citation>
    <scope>NUCLEOTIDE SEQUENCE</scope>
    <source>
        <tissue evidence="1">Muscle</tissue>
    </source>
</reference>
<dbReference type="Proteomes" id="UP001145742">
    <property type="component" value="Unassembled WGS sequence"/>
</dbReference>
<gene>
    <name evidence="1" type="ORF">WISP_110779</name>
</gene>
<name>A0ABQ9CVT0_9PASS</name>
<accession>A0ABQ9CVT0</accession>
<protein>
    <submittedName>
        <fullName evidence="1">Uncharacterized protein</fullName>
    </submittedName>
</protein>
<dbReference type="EMBL" id="WHWB01034428">
    <property type="protein sequence ID" value="KAJ7410109.1"/>
    <property type="molecule type" value="Genomic_DNA"/>
</dbReference>
<evidence type="ECO:0000313" key="1">
    <source>
        <dbReference type="EMBL" id="KAJ7410109.1"/>
    </source>
</evidence>
<sequence length="104" mass="11583">MPPMPPYMSNKLVHMVGTNGILVLFSSEQLTSKGGNGKKECLGHMDDMIGLESVRFGYITENYSPRPVCEHGYGKVALSFDCEFPGMGINFENERVMLKTDFLT</sequence>
<comment type="caution">
    <text evidence="1">The sequence shown here is derived from an EMBL/GenBank/DDBJ whole genome shotgun (WGS) entry which is preliminary data.</text>
</comment>